<evidence type="ECO:0000256" key="11">
    <source>
        <dbReference type="SAM" id="Coils"/>
    </source>
</evidence>
<protein>
    <submittedName>
        <fullName evidence="15">C2H2-type domain-containing protein</fullName>
    </submittedName>
</protein>
<keyword evidence="3" id="KW-0217">Developmental protein</keyword>
<feature type="region of interest" description="Disordered" evidence="12">
    <location>
        <begin position="329"/>
        <end position="409"/>
    </location>
</feature>
<keyword evidence="8" id="KW-0238">DNA-binding</keyword>
<feature type="domain" description="C2H2-type" evidence="13">
    <location>
        <begin position="537"/>
        <end position="564"/>
    </location>
</feature>
<dbReference type="WBParaSite" id="PSAMB.scaffold8size148366.g139.t1">
    <property type="protein sequence ID" value="PSAMB.scaffold8size148366.g139.t1"/>
    <property type="gene ID" value="PSAMB.scaffold8size148366.g139"/>
</dbReference>
<evidence type="ECO:0000313" key="15">
    <source>
        <dbReference type="WBParaSite" id="PSAMB.scaffold8size148366.g139.t1"/>
    </source>
</evidence>
<evidence type="ECO:0000256" key="6">
    <source>
        <dbReference type="ARBA" id="ARBA00022771"/>
    </source>
</evidence>
<dbReference type="Gene3D" id="3.30.160.60">
    <property type="entry name" value="Classic Zinc Finger"/>
    <property type="match status" value="4"/>
</dbReference>
<evidence type="ECO:0000256" key="7">
    <source>
        <dbReference type="ARBA" id="ARBA00022833"/>
    </source>
</evidence>
<sequence>MLAFLDWRRMTNGLLQTREWSPLESPPGATMDGGWTGSGVLADHGQADLASMSHYGMAGATDGSKWPGLDPAGGGTLAAHHVVKSHFQVPFHGSSNLPVSLVAGFPRCPSNGSADQYASQQGHRPTPAWQGIRLPTVSPTQPQIAGFQRPANSNGNEHHSVGGYFGQHQPIHSHQSAGHGWLPQSQSNIPLQTPQDKLPQLPFPSAHLYSTMADDSKLVAEQQQQQAARLAAVGQSSDGRHHFYSTYKSQQSPVSHGFPLRSPPSGDSIAATTAHLQSELDMIRQHQQQQQQQQCMAAAINQAVSTHAAWSSSQMPPINTSPAVVDAPAMKQSTPQGNGAHPAPSSASTSPAFQQISPASTPTPSCSDPIVDVVGTTTNPSHSQESPITSQGPSLSDIRAPPRPHSAVDSGIADACLDHDPQLRRPAIDSSHTPHSHGTVTPSLADSSTAFQHTITTVPASIVAAADANRIAALRLEEKIMHEAMGIISPPSTQLLSPPLSRPPGLGPSPSILTTFSSSLPSGTALAAGTAGGPTVYECNICGFRSASKFHYNSHMNTHTDHQCSMCDYTSRTEGRLKRHMKEFHSRAEQRAVGLEPEEPTPVSTPTTGSTDTQPQPSALEQMQAFAEKPQLMPDTTGSTLASALGMPMTTCVTPDNSLQAQSDSSRRSASVSSKPKTYRCKQCGHVSTSKEDSWSHARTHIPPEKQLGCPKCDFVTEYKHHLEYHLRNHFGSKPFQCKKCNYSCVNKSMLNSHMKSHSNFYQYRCSDCTYATKYCHSLKLHLRKYGHRPTTVIQGDGQSPMDPFGHHMNSNSNSPPPTTVHPQSHSIAQTLSSFLPQLSNQGVVTSDSMFPSNSLLPNLLARQQQIEAAMHAHARATMGVTLPAVPSSQFGGMSASAINDELIKQSMQHHLNNMAGDNLNLAHIYQSFTQNAGLQSTMPATTSASSDGRPSSGNHQSGDPSGSDEPELSTGHSPGTNEGSAESSGSPVGSGKCSGDESGNGAETPAGGSSRRKGKAYKLDQIARRLQGKLSPSHSGSSAPEDQDMDTSNRMGSEHDALKLNDDAASSSRQQIAINPLQQAQAYFAAINAALIQDREKQRVAVESAQQQQQQQQQQQLSGAQSGSWRFVCQHCRIAFENQVLYTIHMGYHGYELPFKCNRCGHVANDGLSFNLHLLQAPHD</sequence>
<feature type="compositionally biased region" description="Low complexity" evidence="12">
    <location>
        <begin position="340"/>
        <end position="352"/>
    </location>
</feature>
<name>A0A914XQ69_9BILA</name>
<dbReference type="PANTHER" id="PTHR24392">
    <property type="entry name" value="ZINC FINGER PROTEIN"/>
    <property type="match status" value="1"/>
</dbReference>
<feature type="domain" description="C2H2-type" evidence="13">
    <location>
        <begin position="1128"/>
        <end position="1155"/>
    </location>
</feature>
<evidence type="ECO:0000256" key="2">
    <source>
        <dbReference type="ARBA" id="ARBA00007746"/>
    </source>
</evidence>
<evidence type="ECO:0000259" key="13">
    <source>
        <dbReference type="PROSITE" id="PS50157"/>
    </source>
</evidence>
<feature type="compositionally biased region" description="Polar residues" evidence="12">
    <location>
        <begin position="375"/>
        <end position="394"/>
    </location>
</feature>
<keyword evidence="11" id="KW-0175">Coiled coil</keyword>
<feature type="compositionally biased region" description="Polar residues" evidence="12">
    <location>
        <begin position="936"/>
        <end position="961"/>
    </location>
</feature>
<dbReference type="PROSITE" id="PS00028">
    <property type="entry name" value="ZINC_FINGER_C2H2_1"/>
    <property type="match status" value="2"/>
</dbReference>
<dbReference type="PANTHER" id="PTHR24392:SF49">
    <property type="entry name" value="PROTEIN HUNCHBACK"/>
    <property type="match status" value="1"/>
</dbReference>
<feature type="region of interest" description="Disordered" evidence="12">
    <location>
        <begin position="798"/>
        <end position="824"/>
    </location>
</feature>
<dbReference type="FunFam" id="3.30.160.60:FF:001301">
    <property type="entry name" value="Blast:Protein hunchback"/>
    <property type="match status" value="1"/>
</dbReference>
<evidence type="ECO:0000256" key="12">
    <source>
        <dbReference type="SAM" id="MobiDB-lite"/>
    </source>
</evidence>
<feature type="compositionally biased region" description="Polar residues" evidence="12">
    <location>
        <begin position="971"/>
        <end position="988"/>
    </location>
</feature>
<feature type="domain" description="C2H2-type" evidence="13">
    <location>
        <begin position="679"/>
        <end position="706"/>
    </location>
</feature>
<comment type="similarity">
    <text evidence="2">Belongs to the hunchback C2H2-type zinc-finger protein family.</text>
</comment>
<evidence type="ECO:0000256" key="4">
    <source>
        <dbReference type="ARBA" id="ARBA00022723"/>
    </source>
</evidence>
<dbReference type="PROSITE" id="PS50157">
    <property type="entry name" value="ZINC_FINGER_C2H2_2"/>
    <property type="match status" value="6"/>
</dbReference>
<keyword evidence="5" id="KW-0677">Repeat</keyword>
<feature type="coiled-coil region" evidence="11">
    <location>
        <begin position="1089"/>
        <end position="1116"/>
    </location>
</feature>
<dbReference type="GO" id="GO:0008270">
    <property type="term" value="F:zinc ion binding"/>
    <property type="evidence" value="ECO:0007669"/>
    <property type="project" value="UniProtKB-KW"/>
</dbReference>
<comment type="subcellular location">
    <subcellularLocation>
        <location evidence="1">Nucleus</location>
    </subcellularLocation>
</comment>
<dbReference type="GO" id="GO:0005634">
    <property type="term" value="C:nucleus"/>
    <property type="evidence" value="ECO:0007669"/>
    <property type="project" value="UniProtKB-SubCell"/>
</dbReference>
<evidence type="ECO:0000256" key="10">
    <source>
        <dbReference type="PROSITE-ProRule" id="PRU00042"/>
    </source>
</evidence>
<dbReference type="InterPro" id="IPR013087">
    <property type="entry name" value="Znf_C2H2_type"/>
</dbReference>
<keyword evidence="9" id="KW-0539">Nucleus</keyword>
<feature type="domain" description="C2H2-type" evidence="13">
    <location>
        <begin position="736"/>
        <end position="763"/>
    </location>
</feature>
<feature type="region of interest" description="Disordered" evidence="12">
    <location>
        <begin position="653"/>
        <end position="677"/>
    </location>
</feature>
<evidence type="ECO:0000256" key="1">
    <source>
        <dbReference type="ARBA" id="ARBA00004123"/>
    </source>
</evidence>
<dbReference type="InterPro" id="IPR036236">
    <property type="entry name" value="Znf_C2H2_sf"/>
</dbReference>
<feature type="domain" description="C2H2-type" evidence="13">
    <location>
        <begin position="708"/>
        <end position="735"/>
    </location>
</feature>
<feature type="compositionally biased region" description="Low complexity" evidence="12">
    <location>
        <begin position="658"/>
        <end position="674"/>
    </location>
</feature>
<evidence type="ECO:0000256" key="8">
    <source>
        <dbReference type="ARBA" id="ARBA00023125"/>
    </source>
</evidence>
<dbReference type="Proteomes" id="UP000887566">
    <property type="component" value="Unplaced"/>
</dbReference>
<keyword evidence="6 10" id="KW-0863">Zinc-finger</keyword>
<dbReference type="Pfam" id="PF00096">
    <property type="entry name" value="zf-C2H2"/>
    <property type="match status" value="2"/>
</dbReference>
<keyword evidence="14" id="KW-1185">Reference proteome</keyword>
<evidence type="ECO:0000256" key="9">
    <source>
        <dbReference type="ARBA" id="ARBA00023242"/>
    </source>
</evidence>
<feature type="domain" description="C2H2-type" evidence="13">
    <location>
        <begin position="562"/>
        <end position="590"/>
    </location>
</feature>
<proteinExistence type="inferred from homology"/>
<dbReference type="GO" id="GO:0040034">
    <property type="term" value="P:regulation of development, heterochronic"/>
    <property type="evidence" value="ECO:0007669"/>
    <property type="project" value="UniProtKB-ARBA"/>
</dbReference>
<accession>A0A914XQ69</accession>
<feature type="compositionally biased region" description="Low complexity" evidence="12">
    <location>
        <begin position="601"/>
        <end position="618"/>
    </location>
</feature>
<feature type="compositionally biased region" description="Polar residues" evidence="12">
    <location>
        <begin position="353"/>
        <end position="366"/>
    </location>
</feature>
<dbReference type="SUPFAM" id="SSF57667">
    <property type="entry name" value="beta-beta-alpha zinc fingers"/>
    <property type="match status" value="4"/>
</dbReference>
<feature type="region of interest" description="Disordered" evidence="12">
    <location>
        <begin position="936"/>
        <end position="1054"/>
    </location>
</feature>
<dbReference type="GO" id="GO:0035282">
    <property type="term" value="P:segmentation"/>
    <property type="evidence" value="ECO:0007669"/>
    <property type="project" value="UniProtKB-KW"/>
</dbReference>
<reference evidence="15" key="1">
    <citation type="submission" date="2022-11" db="UniProtKB">
        <authorList>
            <consortium name="WormBaseParasite"/>
        </authorList>
    </citation>
    <scope>IDENTIFICATION</scope>
</reference>
<feature type="region of interest" description="Disordered" evidence="12">
    <location>
        <begin position="585"/>
        <end position="618"/>
    </location>
</feature>
<dbReference type="FunFam" id="3.30.160.60:FF:002883">
    <property type="entry name" value="Hunchback-like protein"/>
    <property type="match status" value="1"/>
</dbReference>
<evidence type="ECO:0000256" key="3">
    <source>
        <dbReference type="ARBA" id="ARBA00022473"/>
    </source>
</evidence>
<feature type="compositionally biased region" description="Polar residues" evidence="12">
    <location>
        <begin position="1031"/>
        <end position="1052"/>
    </location>
</feature>
<dbReference type="GO" id="GO:0000977">
    <property type="term" value="F:RNA polymerase II transcription regulatory region sequence-specific DNA binding"/>
    <property type="evidence" value="ECO:0007669"/>
    <property type="project" value="UniProtKB-ARBA"/>
</dbReference>
<dbReference type="SMART" id="SM00355">
    <property type="entry name" value="ZnF_C2H2"/>
    <property type="match status" value="8"/>
</dbReference>
<feature type="region of interest" description="Disordered" evidence="12">
    <location>
        <begin position="248"/>
        <end position="268"/>
    </location>
</feature>
<organism evidence="14 15">
    <name type="scientific">Plectus sambesii</name>
    <dbReference type="NCBI Taxonomy" id="2011161"/>
    <lineage>
        <taxon>Eukaryota</taxon>
        <taxon>Metazoa</taxon>
        <taxon>Ecdysozoa</taxon>
        <taxon>Nematoda</taxon>
        <taxon>Chromadorea</taxon>
        <taxon>Plectida</taxon>
        <taxon>Plectina</taxon>
        <taxon>Plectoidea</taxon>
        <taxon>Plectidae</taxon>
        <taxon>Plectus</taxon>
    </lineage>
</organism>
<keyword evidence="7" id="KW-0862">Zinc</keyword>
<evidence type="ECO:0000313" key="14">
    <source>
        <dbReference type="Proteomes" id="UP000887566"/>
    </source>
</evidence>
<keyword evidence="4" id="KW-0479">Metal-binding</keyword>
<dbReference type="GO" id="GO:0000122">
    <property type="term" value="P:negative regulation of transcription by RNA polymerase II"/>
    <property type="evidence" value="ECO:0007669"/>
    <property type="project" value="UniProtKB-ARBA"/>
</dbReference>
<evidence type="ECO:0000256" key="5">
    <source>
        <dbReference type="ARBA" id="ARBA00022737"/>
    </source>
</evidence>
<dbReference type="AlphaFoldDB" id="A0A914XQ69"/>